<name>A0ABT1G8Q5_9GAMM</name>
<organism evidence="12 13">
    <name type="scientific">Natronospira proteinivora</name>
    <dbReference type="NCBI Taxonomy" id="1807133"/>
    <lineage>
        <taxon>Bacteria</taxon>
        <taxon>Pseudomonadati</taxon>
        <taxon>Pseudomonadota</taxon>
        <taxon>Gammaproteobacteria</taxon>
        <taxon>Natronospirales</taxon>
        <taxon>Natronospiraceae</taxon>
        <taxon>Natronospira</taxon>
    </lineage>
</organism>
<dbReference type="SUPFAM" id="SSF48019">
    <property type="entry name" value="post-AAA+ oligomerization domain-like"/>
    <property type="match status" value="1"/>
</dbReference>
<dbReference type="Gene3D" id="1.10.8.60">
    <property type="match status" value="1"/>
</dbReference>
<dbReference type="InterPro" id="IPR027417">
    <property type="entry name" value="P-loop_NTPase"/>
</dbReference>
<evidence type="ECO:0000256" key="9">
    <source>
        <dbReference type="NCBIfam" id="TIGR01128"/>
    </source>
</evidence>
<dbReference type="InterPro" id="IPR032780">
    <property type="entry name" value="DNA_pol3_delt_C"/>
</dbReference>
<proteinExistence type="inferred from homology"/>
<evidence type="ECO:0000313" key="13">
    <source>
        <dbReference type="Proteomes" id="UP001523550"/>
    </source>
</evidence>
<gene>
    <name evidence="12" type="ORF">J2T60_001680</name>
</gene>
<feature type="domain" description="DNA polymerase III subunit delta C-terminal" evidence="11">
    <location>
        <begin position="214"/>
        <end position="328"/>
    </location>
</feature>
<dbReference type="EC" id="2.7.7.7" evidence="1 9"/>
<dbReference type="CDD" id="cd18138">
    <property type="entry name" value="HLD_clamp_pol_III_delta"/>
    <property type="match status" value="1"/>
</dbReference>
<dbReference type="PANTHER" id="PTHR34388:SF1">
    <property type="entry name" value="DNA POLYMERASE III SUBUNIT DELTA"/>
    <property type="match status" value="1"/>
</dbReference>
<accession>A0ABT1G8Q5</accession>
<keyword evidence="5" id="KW-0235">DNA replication</keyword>
<evidence type="ECO:0000256" key="4">
    <source>
        <dbReference type="ARBA" id="ARBA00022695"/>
    </source>
</evidence>
<comment type="catalytic activity">
    <reaction evidence="8">
        <text>DNA(n) + a 2'-deoxyribonucleoside 5'-triphosphate = DNA(n+1) + diphosphate</text>
        <dbReference type="Rhea" id="RHEA:22508"/>
        <dbReference type="Rhea" id="RHEA-COMP:17339"/>
        <dbReference type="Rhea" id="RHEA-COMP:17340"/>
        <dbReference type="ChEBI" id="CHEBI:33019"/>
        <dbReference type="ChEBI" id="CHEBI:61560"/>
        <dbReference type="ChEBI" id="CHEBI:173112"/>
        <dbReference type="EC" id="2.7.7.7"/>
    </reaction>
</comment>
<evidence type="ECO:0000256" key="2">
    <source>
        <dbReference type="ARBA" id="ARBA00017703"/>
    </source>
</evidence>
<dbReference type="EMBL" id="JALJYF010000002">
    <property type="protein sequence ID" value="MCP1727680.1"/>
    <property type="molecule type" value="Genomic_DNA"/>
</dbReference>
<keyword evidence="6" id="KW-0239">DNA-directed DNA polymerase</keyword>
<comment type="caution">
    <text evidence="12">The sequence shown here is derived from an EMBL/GenBank/DDBJ whole genome shotgun (WGS) entry which is preliminary data.</text>
</comment>
<dbReference type="PANTHER" id="PTHR34388">
    <property type="entry name" value="DNA POLYMERASE III SUBUNIT DELTA"/>
    <property type="match status" value="1"/>
</dbReference>
<dbReference type="InterPro" id="IPR005790">
    <property type="entry name" value="DNA_polIII_delta"/>
</dbReference>
<evidence type="ECO:0000256" key="3">
    <source>
        <dbReference type="ARBA" id="ARBA00022679"/>
    </source>
</evidence>
<comment type="similarity">
    <text evidence="7">Belongs to the DNA polymerase HolA subunit family.</text>
</comment>
<evidence type="ECO:0000313" key="12">
    <source>
        <dbReference type="EMBL" id="MCP1727680.1"/>
    </source>
</evidence>
<evidence type="ECO:0000256" key="8">
    <source>
        <dbReference type="ARBA" id="ARBA00049244"/>
    </source>
</evidence>
<dbReference type="Pfam" id="PF06144">
    <property type="entry name" value="DNA_pol3_delta"/>
    <property type="match status" value="1"/>
</dbReference>
<dbReference type="Gene3D" id="1.20.272.10">
    <property type="match status" value="1"/>
</dbReference>
<keyword evidence="3 12" id="KW-0808">Transferase</keyword>
<dbReference type="NCBIfam" id="TIGR01128">
    <property type="entry name" value="holA"/>
    <property type="match status" value="1"/>
</dbReference>
<sequence>MKLRPEQLDAQLKKADLPPVWLLAGDEPLLVDEAADAIRRKARECGVEERSSFIAEKDFDWQVLADASASLSLFAQKRLMELRLPTGKPGKEGGKALSEWAERPPEDTTLVVISGKLDRASRNAKWAKALEQAGVMVEFWPVPRQQLPAWVQSRMAGAGLQVTRDAARFIAERVEGNLLAAAQEVEKLRLLLGEGVVEDDTVYSAVVDSARYDPFQLADAALAGQARRAVKILEGLQGEGVEPPLLIWVLAREIRATTDMAAGLARGKRMDDVTRRVWNNRRALIQKALSRHSEAQWLHLLREAGRVDAMAKGAAPGNPWDALQRLVLAMASPKAAERLGLAA</sequence>
<reference evidence="12 13" key="1">
    <citation type="submission" date="2022-03" db="EMBL/GenBank/DDBJ databases">
        <title>Genomic Encyclopedia of Type Strains, Phase III (KMG-III): the genomes of soil and plant-associated and newly described type strains.</title>
        <authorList>
            <person name="Whitman W."/>
        </authorList>
    </citation>
    <scope>NUCLEOTIDE SEQUENCE [LARGE SCALE GENOMIC DNA]</scope>
    <source>
        <strain evidence="12 13">BSker1</strain>
    </source>
</reference>
<evidence type="ECO:0000256" key="1">
    <source>
        <dbReference type="ARBA" id="ARBA00012417"/>
    </source>
</evidence>
<evidence type="ECO:0000256" key="5">
    <source>
        <dbReference type="ARBA" id="ARBA00022705"/>
    </source>
</evidence>
<evidence type="ECO:0000259" key="11">
    <source>
        <dbReference type="Pfam" id="PF14840"/>
    </source>
</evidence>
<dbReference type="RefSeq" id="WP_253448274.1">
    <property type="nucleotide sequence ID" value="NZ_JALJYF010000002.1"/>
</dbReference>
<keyword evidence="4 12" id="KW-0548">Nucleotidyltransferase</keyword>
<feature type="domain" description="DNA polymerase III delta N-terminal" evidence="10">
    <location>
        <begin position="22"/>
        <end position="139"/>
    </location>
</feature>
<evidence type="ECO:0000256" key="6">
    <source>
        <dbReference type="ARBA" id="ARBA00022932"/>
    </source>
</evidence>
<evidence type="ECO:0000259" key="10">
    <source>
        <dbReference type="Pfam" id="PF06144"/>
    </source>
</evidence>
<dbReference type="InterPro" id="IPR010372">
    <property type="entry name" value="DNA_pol3_delta_N"/>
</dbReference>
<keyword evidence="13" id="KW-1185">Reference proteome</keyword>
<dbReference type="Gene3D" id="3.40.50.300">
    <property type="entry name" value="P-loop containing nucleotide triphosphate hydrolases"/>
    <property type="match status" value="1"/>
</dbReference>
<evidence type="ECO:0000256" key="7">
    <source>
        <dbReference type="ARBA" id="ARBA00034754"/>
    </source>
</evidence>
<protein>
    <recommendedName>
        <fullName evidence="2 9">DNA polymerase III subunit delta</fullName>
        <ecNumber evidence="1 9">2.7.7.7</ecNumber>
    </recommendedName>
</protein>
<dbReference type="InterPro" id="IPR008921">
    <property type="entry name" value="DNA_pol3_clamp-load_cplx_C"/>
</dbReference>
<dbReference type="GO" id="GO:0003887">
    <property type="term" value="F:DNA-directed DNA polymerase activity"/>
    <property type="evidence" value="ECO:0007669"/>
    <property type="project" value="UniProtKB-EC"/>
</dbReference>
<dbReference type="SUPFAM" id="SSF52540">
    <property type="entry name" value="P-loop containing nucleoside triphosphate hydrolases"/>
    <property type="match status" value="1"/>
</dbReference>
<dbReference type="Proteomes" id="UP001523550">
    <property type="component" value="Unassembled WGS sequence"/>
</dbReference>
<dbReference type="Pfam" id="PF14840">
    <property type="entry name" value="DNA_pol3_delt_C"/>
    <property type="match status" value="1"/>
</dbReference>